<gene>
    <name evidence="2" type="ORF">B1A_00470</name>
</gene>
<comment type="caution">
    <text evidence="2">The sequence shown here is derived from an EMBL/GenBank/DDBJ whole genome shotgun (WGS) entry which is preliminary data.</text>
</comment>
<sequence>MEDIILIRFGELWLKGANRDYFINMLLGNVKAALKGEKYSDIKNEYDRFVIYTSKGTDVRGIEEKLSKVPG</sequence>
<dbReference type="SUPFAM" id="SSF143437">
    <property type="entry name" value="THUMP domain-like"/>
    <property type="match status" value="1"/>
</dbReference>
<protein>
    <submittedName>
        <fullName evidence="2">Thiamine biosynthesis/tRNA modification protein ThiI</fullName>
    </submittedName>
</protein>
<dbReference type="Gene3D" id="3.30.70.1510">
    <property type="entry name" value="THUMP domain-like"/>
    <property type="match status" value="1"/>
</dbReference>
<evidence type="ECO:0000313" key="2">
    <source>
        <dbReference type="EMBL" id="EQD80831.1"/>
    </source>
</evidence>
<reference evidence="2" key="2">
    <citation type="journal article" date="2014" name="ISME J.">
        <title>Microbial stratification in low pH oxic and suboxic macroscopic growths along an acid mine drainage.</title>
        <authorList>
            <person name="Mendez-Garcia C."/>
            <person name="Mesa V."/>
            <person name="Sprenger R.R."/>
            <person name="Richter M."/>
            <person name="Diez M.S."/>
            <person name="Solano J."/>
            <person name="Bargiela R."/>
            <person name="Golyshina O.V."/>
            <person name="Manteca A."/>
            <person name="Ramos J.L."/>
            <person name="Gallego J.R."/>
            <person name="Llorente I."/>
            <person name="Martins Dos Santos V.A."/>
            <person name="Jensen O.N."/>
            <person name="Pelaez A.I."/>
            <person name="Sanchez J."/>
            <person name="Ferrer M."/>
        </authorList>
    </citation>
    <scope>NUCLEOTIDE SEQUENCE</scope>
</reference>
<dbReference type="EMBL" id="AUZX01000353">
    <property type="protein sequence ID" value="EQD80831.1"/>
    <property type="molecule type" value="Genomic_DNA"/>
</dbReference>
<dbReference type="Pfam" id="PF22025">
    <property type="entry name" value="ThiI_fer"/>
    <property type="match status" value="1"/>
</dbReference>
<dbReference type="InterPro" id="IPR054173">
    <property type="entry name" value="ThiI_fer"/>
</dbReference>
<name>T1C5T4_9ZZZZ</name>
<evidence type="ECO:0000259" key="1">
    <source>
        <dbReference type="Pfam" id="PF22025"/>
    </source>
</evidence>
<feature type="domain" description="ThiI ferredoxin-like" evidence="1">
    <location>
        <begin position="4"/>
        <end position="71"/>
    </location>
</feature>
<organism evidence="2">
    <name type="scientific">mine drainage metagenome</name>
    <dbReference type="NCBI Taxonomy" id="410659"/>
    <lineage>
        <taxon>unclassified sequences</taxon>
        <taxon>metagenomes</taxon>
        <taxon>ecological metagenomes</taxon>
    </lineage>
</organism>
<reference evidence="2" key="1">
    <citation type="submission" date="2013-08" db="EMBL/GenBank/DDBJ databases">
        <authorList>
            <person name="Mendez C."/>
            <person name="Richter M."/>
            <person name="Ferrer M."/>
            <person name="Sanchez J."/>
        </authorList>
    </citation>
    <scope>NUCLEOTIDE SEQUENCE</scope>
</reference>
<proteinExistence type="predicted"/>
<dbReference type="AlphaFoldDB" id="T1C5T4"/>
<feature type="non-terminal residue" evidence="2">
    <location>
        <position position="71"/>
    </location>
</feature>
<accession>T1C5T4</accession>